<comment type="caution">
    <text evidence="2">The sequence shown here is derived from an EMBL/GenBank/DDBJ whole genome shotgun (WGS) entry which is preliminary data.</text>
</comment>
<dbReference type="GO" id="GO:0003924">
    <property type="term" value="F:GTPase activity"/>
    <property type="evidence" value="ECO:0007669"/>
    <property type="project" value="InterPro"/>
</dbReference>
<dbReference type="EMBL" id="JAFIQS010000008">
    <property type="protein sequence ID" value="KAG5166733.1"/>
    <property type="molecule type" value="Genomic_DNA"/>
</dbReference>
<dbReference type="PANTHER" id="PTHR43127">
    <property type="entry name" value="DEVELOPMENTALLY-REGULATED GTP-BINDING PROTEIN 2"/>
    <property type="match status" value="1"/>
</dbReference>
<evidence type="ECO:0000313" key="2">
    <source>
        <dbReference type="EMBL" id="KAG5166733.1"/>
    </source>
</evidence>
<dbReference type="AlphaFoldDB" id="A0A8H7XTT8"/>
<organism evidence="2">
    <name type="scientific">Psilocybe cubensis</name>
    <name type="common">Psychedelic mushroom</name>
    <name type="synonym">Stropharia cubensis</name>
    <dbReference type="NCBI Taxonomy" id="181762"/>
    <lineage>
        <taxon>Eukaryota</taxon>
        <taxon>Fungi</taxon>
        <taxon>Dikarya</taxon>
        <taxon>Basidiomycota</taxon>
        <taxon>Agaricomycotina</taxon>
        <taxon>Agaricomycetes</taxon>
        <taxon>Agaricomycetidae</taxon>
        <taxon>Agaricales</taxon>
        <taxon>Agaricineae</taxon>
        <taxon>Strophariaceae</taxon>
        <taxon>Psilocybe</taxon>
    </lineage>
</organism>
<evidence type="ECO:0000256" key="1">
    <source>
        <dbReference type="SAM" id="MobiDB-lite"/>
    </source>
</evidence>
<feature type="region of interest" description="Disordered" evidence="1">
    <location>
        <begin position="94"/>
        <end position="116"/>
    </location>
</feature>
<sequence length="335" mass="36517">MSPLPHRCSLLTPYPSPKKDHELPHRSAQGKARKAQARLYCPPSSGGVGGGGGGGFNVARTGIASVGFVGCPSVGKSTLMSKLTGTRSFRNRLYNSHNRARYRQSPRRAYPDPQSSYVTFSRPERFTHSARLVADIIEGAADVLDLPHYIIIVIAGSEAHLSLARTKAILREYRLNDVDIAIRQPNATADNLVDVIEGNRLMQSQSNSSTFSTKFPSFCVVVFLLDQSSLVCSNAVCVHARSPHSLLLRMPLAGLRPTASYSPLPTPCATAVVQSGSEKSFQTTRYLTSSSFAFSRPYPTTQFDFINTAEFTDNGFMMRVKYRGSTSSSSNIPQS</sequence>
<dbReference type="InterPro" id="IPR027417">
    <property type="entry name" value="P-loop_NTPase"/>
</dbReference>
<feature type="region of interest" description="Disordered" evidence="1">
    <location>
        <begin position="1"/>
        <end position="37"/>
    </location>
</feature>
<name>A0A8H7XTT8_PSICU</name>
<dbReference type="SUPFAM" id="SSF52540">
    <property type="entry name" value="P-loop containing nucleoside triphosphate hydrolases"/>
    <property type="match status" value="2"/>
</dbReference>
<dbReference type="GO" id="GO:0005525">
    <property type="term" value="F:GTP binding"/>
    <property type="evidence" value="ECO:0007669"/>
    <property type="project" value="InterPro"/>
</dbReference>
<dbReference type="Gene3D" id="3.40.50.300">
    <property type="entry name" value="P-loop containing nucleotide triphosphate hydrolases"/>
    <property type="match status" value="1"/>
</dbReference>
<proteinExistence type="predicted"/>
<protein>
    <submittedName>
        <fullName evidence="2">Uncharacterized protein</fullName>
    </submittedName>
</protein>
<dbReference type="InterPro" id="IPR045001">
    <property type="entry name" value="DRG"/>
</dbReference>
<accession>A0A8H7XTT8</accession>
<reference evidence="2" key="1">
    <citation type="submission" date="2021-02" db="EMBL/GenBank/DDBJ databases">
        <title>Psilocybe cubensis genome.</title>
        <authorList>
            <person name="Mckernan K.J."/>
            <person name="Crawford S."/>
            <person name="Trippe A."/>
            <person name="Kane L.T."/>
            <person name="Mclaughlin S."/>
        </authorList>
    </citation>
    <scope>NUCLEOTIDE SEQUENCE [LARGE SCALE GENOMIC DNA]</scope>
    <source>
        <strain evidence="2">MGC-MH-2018</strain>
    </source>
</reference>
<gene>
    <name evidence="2" type="ORF">JR316_008823</name>
</gene>
<dbReference type="Gene3D" id="6.10.140.1070">
    <property type="match status" value="1"/>
</dbReference>